<dbReference type="InterPro" id="IPR038157">
    <property type="entry name" value="FeoA_core_dom"/>
</dbReference>
<evidence type="ECO:0000259" key="2">
    <source>
        <dbReference type="SMART" id="SM00899"/>
    </source>
</evidence>
<name>A0A0S4XNQ9_9BACT</name>
<dbReference type="Pfam" id="PF04023">
    <property type="entry name" value="FeoA"/>
    <property type="match status" value="1"/>
</dbReference>
<dbReference type="GO" id="GO:0046914">
    <property type="term" value="F:transition metal ion binding"/>
    <property type="evidence" value="ECO:0007669"/>
    <property type="project" value="InterPro"/>
</dbReference>
<dbReference type="InterPro" id="IPR007167">
    <property type="entry name" value="Fe-transptr_FeoA-like"/>
</dbReference>
<gene>
    <name evidence="3" type="ORF">BN3087_420003</name>
</gene>
<dbReference type="Gene3D" id="2.30.30.90">
    <property type="match status" value="1"/>
</dbReference>
<dbReference type="PANTHER" id="PTHR42954">
    <property type="entry name" value="FE(2+) TRANSPORT PROTEIN A"/>
    <property type="match status" value="1"/>
</dbReference>
<dbReference type="SUPFAM" id="SSF50037">
    <property type="entry name" value="C-terminal domain of transcriptional repressors"/>
    <property type="match status" value="1"/>
</dbReference>
<evidence type="ECO:0000256" key="1">
    <source>
        <dbReference type="ARBA" id="ARBA00023004"/>
    </source>
</evidence>
<reference evidence="3" key="1">
    <citation type="submission" date="2015-11" db="EMBL/GenBank/DDBJ databases">
        <authorList>
            <person name="Zhang Y."/>
            <person name="Guo Z."/>
        </authorList>
    </citation>
    <scope>NUCLEOTIDE SEQUENCE</scope>
    <source>
        <strain evidence="3">BN30871</strain>
    </source>
</reference>
<organism evidence="3">
    <name type="scientific">Sulfurovum sp. enrichment culture clone C5</name>
    <dbReference type="NCBI Taxonomy" id="497650"/>
    <lineage>
        <taxon>Bacteria</taxon>
        <taxon>Pseudomonadati</taxon>
        <taxon>Campylobacterota</taxon>
        <taxon>Epsilonproteobacteria</taxon>
        <taxon>Campylobacterales</taxon>
        <taxon>Sulfurovaceae</taxon>
        <taxon>Sulfurovum</taxon>
        <taxon>environmental samples</taxon>
    </lineage>
</organism>
<accession>A0A0S4XNQ9</accession>
<feature type="domain" description="Ferrous iron transporter FeoA-like" evidence="2">
    <location>
        <begin position="1"/>
        <end position="73"/>
    </location>
</feature>
<keyword evidence="1" id="KW-0408">Iron</keyword>
<dbReference type="AlphaFoldDB" id="A0A0S4XNQ9"/>
<dbReference type="InterPro" id="IPR052713">
    <property type="entry name" value="FeoA"/>
</dbReference>
<evidence type="ECO:0000313" key="3">
    <source>
        <dbReference type="EMBL" id="CUV65694.1"/>
    </source>
</evidence>
<proteinExistence type="predicted"/>
<dbReference type="PANTHER" id="PTHR42954:SF1">
    <property type="entry name" value="FERROUS IRON TRANSPORTER FEOA DOMAIN-CONTAINING PROTEIN"/>
    <property type="match status" value="1"/>
</dbReference>
<dbReference type="EMBL" id="FAXN01000043">
    <property type="protein sequence ID" value="CUV65694.1"/>
    <property type="molecule type" value="Genomic_DNA"/>
</dbReference>
<protein>
    <submittedName>
        <fullName evidence="3">Ferrous iron transport protein A</fullName>
    </submittedName>
</protein>
<sequence length="77" mass="8685">MTVDKLKKGQNAIIEKINADKSLKDRLLSFGIMQDENIELKTHSLAKNTFEVQVGGTLVALREDEAKKIEVKIINNF</sequence>
<dbReference type="InterPro" id="IPR008988">
    <property type="entry name" value="Transcriptional_repressor_C"/>
</dbReference>
<dbReference type="SMART" id="SM00899">
    <property type="entry name" value="FeoA"/>
    <property type="match status" value="1"/>
</dbReference>